<dbReference type="SMART" id="SM00049">
    <property type="entry name" value="DEP"/>
    <property type="match status" value="1"/>
</dbReference>
<evidence type="ECO:0000313" key="7">
    <source>
        <dbReference type="Ensembl" id="ENSCVAP00000013890.1"/>
    </source>
</evidence>
<evidence type="ECO:0000256" key="3">
    <source>
        <dbReference type="ARBA" id="ARBA00022990"/>
    </source>
</evidence>
<organism evidence="7 8">
    <name type="scientific">Cyprinodon variegatus</name>
    <name type="common">Sheepshead minnow</name>
    <dbReference type="NCBI Taxonomy" id="28743"/>
    <lineage>
        <taxon>Eukaryota</taxon>
        <taxon>Metazoa</taxon>
        <taxon>Chordata</taxon>
        <taxon>Craniata</taxon>
        <taxon>Vertebrata</taxon>
        <taxon>Euteleostomi</taxon>
        <taxon>Actinopterygii</taxon>
        <taxon>Neopterygii</taxon>
        <taxon>Teleostei</taxon>
        <taxon>Neoteleostei</taxon>
        <taxon>Acanthomorphata</taxon>
        <taxon>Ovalentaria</taxon>
        <taxon>Atherinomorphae</taxon>
        <taxon>Cyprinodontiformes</taxon>
        <taxon>Cyprinodontidae</taxon>
        <taxon>Cyprinodon</taxon>
    </lineage>
</organism>
<reference evidence="7" key="1">
    <citation type="submission" date="2025-08" db="UniProtKB">
        <authorList>
            <consortium name="Ensembl"/>
        </authorList>
    </citation>
    <scope>IDENTIFICATION</scope>
</reference>
<dbReference type="PROSITE" id="PS50186">
    <property type="entry name" value="DEP"/>
    <property type="match status" value="1"/>
</dbReference>
<dbReference type="GeneTree" id="ENSGT00940000157885"/>
<dbReference type="Ensembl" id="ENSCVAT00000021559.1">
    <property type="protein sequence ID" value="ENSCVAP00000013890.1"/>
    <property type="gene ID" value="ENSCVAG00000016472.1"/>
</dbReference>
<dbReference type="Pfam" id="PF00610">
    <property type="entry name" value="DEP"/>
    <property type="match status" value="1"/>
</dbReference>
<dbReference type="STRING" id="28743.ENSCVAP00000013890"/>
<dbReference type="InterPro" id="IPR037370">
    <property type="entry name" value="Pleckstrin"/>
</dbReference>
<keyword evidence="2" id="KW-0677">Repeat</keyword>
<dbReference type="GO" id="GO:0030036">
    <property type="term" value="P:actin cytoskeleton organization"/>
    <property type="evidence" value="ECO:0007669"/>
    <property type="project" value="TreeGrafter"/>
</dbReference>
<feature type="domain" description="PH" evidence="5">
    <location>
        <begin position="4"/>
        <end position="101"/>
    </location>
</feature>
<accession>A0A3Q2FZ36</accession>
<dbReference type="FunFam" id="1.10.10.10:FF:000269">
    <property type="entry name" value="Pleckstrin"/>
    <property type="match status" value="1"/>
</dbReference>
<dbReference type="GO" id="GO:0035556">
    <property type="term" value="P:intracellular signal transduction"/>
    <property type="evidence" value="ECO:0007669"/>
    <property type="project" value="InterPro"/>
</dbReference>
<dbReference type="InterPro" id="IPR036390">
    <property type="entry name" value="WH_DNA-bd_sf"/>
</dbReference>
<dbReference type="FunFam" id="2.30.29.30:FF:000286">
    <property type="entry name" value="PH-protein kinase domain containing protein"/>
    <property type="match status" value="1"/>
</dbReference>
<keyword evidence="3" id="KW-0007">Acetylation</keyword>
<evidence type="ECO:0000259" key="6">
    <source>
        <dbReference type="PROSITE" id="PS50186"/>
    </source>
</evidence>
<dbReference type="Gene3D" id="1.10.10.10">
    <property type="entry name" value="Winged helix-like DNA-binding domain superfamily/Winged helix DNA-binding domain"/>
    <property type="match status" value="1"/>
</dbReference>
<dbReference type="SMART" id="SM00233">
    <property type="entry name" value="PH"/>
    <property type="match status" value="2"/>
</dbReference>
<feature type="domain" description="DEP" evidence="6">
    <location>
        <begin position="136"/>
        <end position="221"/>
    </location>
</feature>
<dbReference type="SUPFAM" id="SSF46785">
    <property type="entry name" value="Winged helix' DNA-binding domain"/>
    <property type="match status" value="1"/>
</dbReference>
<dbReference type="InterPro" id="IPR001849">
    <property type="entry name" value="PH_domain"/>
</dbReference>
<dbReference type="InterPro" id="IPR011993">
    <property type="entry name" value="PH-like_dom_sf"/>
</dbReference>
<keyword evidence="8" id="KW-1185">Reference proteome</keyword>
<feature type="transmembrane region" description="Helical" evidence="4">
    <location>
        <begin position="389"/>
        <end position="410"/>
    </location>
</feature>
<proteinExistence type="predicted"/>
<keyword evidence="4" id="KW-0812">Transmembrane</keyword>
<dbReference type="InterPro" id="IPR036388">
    <property type="entry name" value="WH-like_DNA-bd_sf"/>
</dbReference>
<keyword evidence="4" id="KW-1133">Transmembrane helix</keyword>
<protein>
    <submittedName>
        <fullName evidence="7">Pleckstrin</fullName>
    </submittedName>
</protein>
<name>A0A3Q2FZ36_CYPVA</name>
<keyword evidence="4" id="KW-0472">Membrane</keyword>
<dbReference type="PROSITE" id="PS50003">
    <property type="entry name" value="PH_DOMAIN"/>
    <property type="match status" value="1"/>
</dbReference>
<dbReference type="AlphaFoldDB" id="A0A3Q2FZ36"/>
<dbReference type="CDD" id="cd13301">
    <property type="entry name" value="PH1_Pleckstrin_2"/>
    <property type="match status" value="1"/>
</dbReference>
<dbReference type="SUPFAM" id="SSF50729">
    <property type="entry name" value="PH domain-like"/>
    <property type="match status" value="2"/>
</dbReference>
<sequence>MEPQEIREGYLVKKGTVLNSWSAVWVVLSEDGLDYYKKKTDRSPKGMIPLKGATLVSPCQDFNKRMLVFKITTEKKQDHFFQASHVEERELWVKDIKRSITCLKDGKKFARKSTRRSIRLPDKVNLAELYMLMKDQDEGVKELKLEQDNRIFNHCFTGATVVEWLISKGKARNSSEALMLAAGLLNEGFLQPADDLSKEGAEGGEQTTFLDQTKALYYFADSGFFCEGYSSDEDVLLKEEFRGNIVKQGCLLKQGHRRKNWKVRKFILRDDPAYMHYYDPSKVNILISPMLYELTLLIKYVTLLIFLTVREMTPWAQYISEVLWLQLLSMCLMPKSMTLMATFLRSSPQMRLTISCKLQQLKRERNGSKQYRWCQKVESNKSGGSTREYLSATAVLNLIYYQTFLVLSFIVEQLQYFIFILTYVNTFNAILITVYLRATFFVNILILD</sequence>
<evidence type="ECO:0000259" key="5">
    <source>
        <dbReference type="PROSITE" id="PS50003"/>
    </source>
</evidence>
<dbReference type="PANTHER" id="PTHR12092:SF1">
    <property type="entry name" value="PLECKSTRIN"/>
    <property type="match status" value="1"/>
</dbReference>
<dbReference type="Gene3D" id="2.30.29.30">
    <property type="entry name" value="Pleckstrin-homology domain (PH domain)/Phosphotyrosine-binding domain (PTB)"/>
    <property type="match status" value="2"/>
</dbReference>
<evidence type="ECO:0000256" key="4">
    <source>
        <dbReference type="SAM" id="Phobius"/>
    </source>
</evidence>
<evidence type="ECO:0000313" key="8">
    <source>
        <dbReference type="Proteomes" id="UP000265020"/>
    </source>
</evidence>
<feature type="transmembrane region" description="Helical" evidence="4">
    <location>
        <begin position="416"/>
        <end position="436"/>
    </location>
</feature>
<evidence type="ECO:0000256" key="2">
    <source>
        <dbReference type="ARBA" id="ARBA00022737"/>
    </source>
</evidence>
<feature type="transmembrane region" description="Helical" evidence="4">
    <location>
        <begin position="322"/>
        <end position="344"/>
    </location>
</feature>
<dbReference type="GO" id="GO:0005886">
    <property type="term" value="C:plasma membrane"/>
    <property type="evidence" value="ECO:0007669"/>
    <property type="project" value="TreeGrafter"/>
</dbReference>
<dbReference type="PANTHER" id="PTHR12092">
    <property type="entry name" value="PLECKSTRIN"/>
    <property type="match status" value="1"/>
</dbReference>
<dbReference type="Pfam" id="PF00169">
    <property type="entry name" value="PH"/>
    <property type="match status" value="1"/>
</dbReference>
<dbReference type="InterPro" id="IPR000591">
    <property type="entry name" value="DEP_dom"/>
</dbReference>
<evidence type="ECO:0000256" key="1">
    <source>
        <dbReference type="ARBA" id="ARBA00022553"/>
    </source>
</evidence>
<dbReference type="Proteomes" id="UP000265020">
    <property type="component" value="Unassembled WGS sequence"/>
</dbReference>
<keyword evidence="1" id="KW-0597">Phosphoprotein</keyword>
<feature type="transmembrane region" description="Helical" evidence="4">
    <location>
        <begin position="291"/>
        <end position="310"/>
    </location>
</feature>
<reference evidence="7" key="2">
    <citation type="submission" date="2025-09" db="UniProtKB">
        <authorList>
            <consortium name="Ensembl"/>
        </authorList>
    </citation>
    <scope>IDENTIFICATION</scope>
</reference>